<protein>
    <submittedName>
        <fullName evidence="1">Uncharacterized protein</fullName>
    </submittedName>
</protein>
<dbReference type="AlphaFoldDB" id="A0A653D104"/>
<evidence type="ECO:0000313" key="2">
    <source>
        <dbReference type="Proteomes" id="UP000410492"/>
    </source>
</evidence>
<name>A0A653D104_CALMS</name>
<evidence type="ECO:0000313" key="1">
    <source>
        <dbReference type="EMBL" id="VEN53856.1"/>
    </source>
</evidence>
<reference evidence="1 2" key="1">
    <citation type="submission" date="2019-01" db="EMBL/GenBank/DDBJ databases">
        <authorList>
            <person name="Sayadi A."/>
        </authorList>
    </citation>
    <scope>NUCLEOTIDE SEQUENCE [LARGE SCALE GENOMIC DNA]</scope>
</reference>
<organism evidence="1 2">
    <name type="scientific">Callosobruchus maculatus</name>
    <name type="common">Southern cowpea weevil</name>
    <name type="synonym">Pulse bruchid</name>
    <dbReference type="NCBI Taxonomy" id="64391"/>
    <lineage>
        <taxon>Eukaryota</taxon>
        <taxon>Metazoa</taxon>
        <taxon>Ecdysozoa</taxon>
        <taxon>Arthropoda</taxon>
        <taxon>Hexapoda</taxon>
        <taxon>Insecta</taxon>
        <taxon>Pterygota</taxon>
        <taxon>Neoptera</taxon>
        <taxon>Endopterygota</taxon>
        <taxon>Coleoptera</taxon>
        <taxon>Polyphaga</taxon>
        <taxon>Cucujiformia</taxon>
        <taxon>Chrysomeloidea</taxon>
        <taxon>Chrysomelidae</taxon>
        <taxon>Bruchinae</taxon>
        <taxon>Bruchini</taxon>
        <taxon>Callosobruchus</taxon>
    </lineage>
</organism>
<keyword evidence="2" id="KW-1185">Reference proteome</keyword>
<dbReference type="OrthoDB" id="6611240at2759"/>
<dbReference type="Proteomes" id="UP000410492">
    <property type="component" value="Unassembled WGS sequence"/>
</dbReference>
<sequence>MSENRLTGLCMFSVHRKKIDCDKTQFIKKVTNKFAQDRRKLKLNFE</sequence>
<proteinExistence type="predicted"/>
<gene>
    <name evidence="1" type="ORF">CALMAC_LOCUS13529</name>
</gene>
<accession>A0A653D104</accession>
<dbReference type="EMBL" id="CAACVG010009682">
    <property type="protein sequence ID" value="VEN53856.1"/>
    <property type="molecule type" value="Genomic_DNA"/>
</dbReference>